<feature type="binding site" evidence="7">
    <location>
        <position position="54"/>
    </location>
    <ligand>
        <name>Fe cation</name>
        <dbReference type="ChEBI" id="CHEBI:24875"/>
        <label>1</label>
    </ligand>
</feature>
<evidence type="ECO:0000256" key="3">
    <source>
        <dbReference type="ARBA" id="ARBA00022617"/>
    </source>
</evidence>
<comment type="function">
    <text evidence="6">Iron-storage protein, whose ferroxidase center binds Fe(2+), oxidizes it using dioxygen to Fe(3+), and participates in the subsequent Fe(3+) oxide mineral core formation within the central cavity of the BFR protein shell.</text>
</comment>
<dbReference type="NCBIfam" id="TIGR00754">
    <property type="entry name" value="bfr"/>
    <property type="match status" value="1"/>
</dbReference>
<feature type="binding site" evidence="7">
    <location>
        <position position="51"/>
    </location>
    <ligand>
        <name>Fe cation</name>
        <dbReference type="ChEBI" id="CHEBI:24875"/>
        <label>1</label>
    </ligand>
</feature>
<dbReference type="AlphaFoldDB" id="A0A225DPZ6"/>
<dbReference type="RefSeq" id="WP_088254071.1">
    <property type="nucleotide sequence ID" value="NZ_NIDE01000004.1"/>
</dbReference>
<feature type="domain" description="Ferritin-like diiron" evidence="9">
    <location>
        <begin position="1"/>
        <end position="145"/>
    </location>
</feature>
<proteinExistence type="inferred from homology"/>
<dbReference type="GO" id="GO:0006826">
    <property type="term" value="P:iron ion transport"/>
    <property type="evidence" value="ECO:0007669"/>
    <property type="project" value="InterPro"/>
</dbReference>
<dbReference type="EC" id="1.16.3.1" evidence="6"/>
<keyword evidence="5 6" id="KW-0408">Iron</keyword>
<comment type="catalytic activity">
    <reaction evidence="6">
        <text>4 Fe(2+) + O2 + 4 H(+) = 4 Fe(3+) + 2 H2O</text>
        <dbReference type="Rhea" id="RHEA:11148"/>
        <dbReference type="ChEBI" id="CHEBI:15377"/>
        <dbReference type="ChEBI" id="CHEBI:15378"/>
        <dbReference type="ChEBI" id="CHEBI:15379"/>
        <dbReference type="ChEBI" id="CHEBI:29033"/>
        <dbReference type="ChEBI" id="CHEBI:29034"/>
        <dbReference type="EC" id="1.16.3.1"/>
    </reaction>
</comment>
<protein>
    <recommendedName>
        <fullName evidence="6 8">Bacterioferritin</fullName>
        <ecNumber evidence="6">1.16.3.1</ecNumber>
    </recommendedName>
</protein>
<dbReference type="GO" id="GO:0004322">
    <property type="term" value="F:ferroxidase activity"/>
    <property type="evidence" value="ECO:0007669"/>
    <property type="project" value="UniProtKB-EC"/>
</dbReference>
<keyword evidence="2 6" id="KW-0409">Iron storage</keyword>
<feature type="binding site" evidence="7">
    <location>
        <position position="94"/>
    </location>
    <ligand>
        <name>Fe cation</name>
        <dbReference type="ChEBI" id="CHEBI:24875"/>
        <label>2</label>
    </ligand>
</feature>
<dbReference type="Pfam" id="PF00210">
    <property type="entry name" value="Ferritin"/>
    <property type="match status" value="1"/>
</dbReference>
<dbReference type="CDD" id="cd00907">
    <property type="entry name" value="Bacterioferritin"/>
    <property type="match status" value="1"/>
</dbReference>
<feature type="binding site" evidence="7">
    <location>
        <position position="18"/>
    </location>
    <ligand>
        <name>Fe cation</name>
        <dbReference type="ChEBI" id="CHEBI:24875"/>
        <label>1</label>
    </ligand>
</feature>
<dbReference type="InterPro" id="IPR008331">
    <property type="entry name" value="Ferritin_DPS_dom"/>
</dbReference>
<evidence type="ECO:0000256" key="5">
    <source>
        <dbReference type="ARBA" id="ARBA00023004"/>
    </source>
</evidence>
<dbReference type="InterPro" id="IPR009040">
    <property type="entry name" value="Ferritin-like_diiron"/>
</dbReference>
<dbReference type="InterPro" id="IPR009078">
    <property type="entry name" value="Ferritin-like_SF"/>
</dbReference>
<evidence type="ECO:0000256" key="4">
    <source>
        <dbReference type="ARBA" id="ARBA00022723"/>
    </source>
</evidence>
<dbReference type="PROSITE" id="PS00549">
    <property type="entry name" value="BACTERIOFERRITIN"/>
    <property type="match status" value="1"/>
</dbReference>
<gene>
    <name evidence="10" type="ORF">FRUB_02782</name>
</gene>
<keyword evidence="11" id="KW-1185">Reference proteome</keyword>
<evidence type="ECO:0000256" key="1">
    <source>
        <dbReference type="ARBA" id="ARBA00008093"/>
    </source>
</evidence>
<evidence type="ECO:0000256" key="7">
    <source>
        <dbReference type="PIRSR" id="PIRSR002560-1"/>
    </source>
</evidence>
<feature type="binding site" evidence="7">
    <location>
        <position position="51"/>
    </location>
    <ligand>
        <name>Fe cation</name>
        <dbReference type="ChEBI" id="CHEBI:24875"/>
        <label>2</label>
    </ligand>
</feature>
<dbReference type="Proteomes" id="UP000214646">
    <property type="component" value="Unassembled WGS sequence"/>
</dbReference>
<accession>A0A225DPZ6</accession>
<dbReference type="GO" id="GO:0005829">
    <property type="term" value="C:cytosol"/>
    <property type="evidence" value="ECO:0007669"/>
    <property type="project" value="TreeGrafter"/>
</dbReference>
<reference evidence="11" key="1">
    <citation type="submission" date="2017-06" db="EMBL/GenBank/DDBJ databases">
        <title>Genome analysis of Fimbriiglobus ruber SP5, the first member of the order Planctomycetales with confirmed chitinolytic capability.</title>
        <authorList>
            <person name="Ravin N.V."/>
            <person name="Rakitin A.L."/>
            <person name="Ivanova A.A."/>
            <person name="Beletsky A.V."/>
            <person name="Kulichevskaya I.S."/>
            <person name="Mardanov A.V."/>
            <person name="Dedysh S.N."/>
        </authorList>
    </citation>
    <scope>NUCLEOTIDE SEQUENCE [LARGE SCALE GENOMIC DNA]</scope>
    <source>
        <strain evidence="11">SP5</strain>
    </source>
</reference>
<name>A0A225DPZ6_9BACT</name>
<feature type="binding site" evidence="7">
    <location>
        <position position="130"/>
    </location>
    <ligand>
        <name>Fe cation</name>
        <dbReference type="ChEBI" id="CHEBI:24875"/>
        <label>2</label>
    </ligand>
</feature>
<dbReference type="PANTHER" id="PTHR30295">
    <property type="entry name" value="BACTERIOFERRITIN"/>
    <property type="match status" value="1"/>
</dbReference>
<dbReference type="OrthoDB" id="9800505at2"/>
<dbReference type="GO" id="GO:0006879">
    <property type="term" value="P:intracellular iron ion homeostasis"/>
    <property type="evidence" value="ECO:0007669"/>
    <property type="project" value="UniProtKB-KW"/>
</dbReference>
<dbReference type="SUPFAM" id="SSF47240">
    <property type="entry name" value="Ferritin-like"/>
    <property type="match status" value="1"/>
</dbReference>
<evidence type="ECO:0000256" key="2">
    <source>
        <dbReference type="ARBA" id="ARBA00022434"/>
    </source>
</evidence>
<feature type="binding site" description="axial binding residue" evidence="7">
    <location>
        <position position="52"/>
    </location>
    <ligand>
        <name>heme b</name>
        <dbReference type="ChEBI" id="CHEBI:60344"/>
        <note>ligand shared between dimeric partners</note>
    </ligand>
    <ligandPart>
        <name>Fe</name>
        <dbReference type="ChEBI" id="CHEBI:18248"/>
    </ligandPart>
</feature>
<dbReference type="Gene3D" id="1.20.1260.10">
    <property type="match status" value="1"/>
</dbReference>
<keyword evidence="4 6" id="KW-0479">Metal-binding</keyword>
<evidence type="ECO:0000256" key="6">
    <source>
        <dbReference type="PIRNR" id="PIRNR002560"/>
    </source>
</evidence>
<dbReference type="PROSITE" id="PS50905">
    <property type="entry name" value="FERRITIN_LIKE"/>
    <property type="match status" value="1"/>
</dbReference>
<comment type="similarity">
    <text evidence="1 6 8">Belongs to the bacterioferritin family.</text>
</comment>
<evidence type="ECO:0000259" key="9">
    <source>
        <dbReference type="PROSITE" id="PS50905"/>
    </source>
</evidence>
<evidence type="ECO:0000256" key="8">
    <source>
        <dbReference type="RuleBase" id="RU000623"/>
    </source>
</evidence>
<sequence length="165" mass="18699">MKGLPEIIDGLNRALTIELTAINQYFCQAKMCKNWGLMRLAAKHYEESIGEMKHADKIIERILFLEGVPEIARYDVIRVGADVKEQFENDLKLEVGGVTAYNELVDLAIRLKDNGTHVLAAEILTESEEHVDWLETQLGLIQMVGLERYLSEQIKVLDEKEGDVA</sequence>
<dbReference type="EMBL" id="NIDE01000004">
    <property type="protein sequence ID" value="OWK43183.1"/>
    <property type="molecule type" value="Genomic_DNA"/>
</dbReference>
<dbReference type="InterPro" id="IPR012347">
    <property type="entry name" value="Ferritin-like"/>
</dbReference>
<dbReference type="GO" id="GO:0020037">
    <property type="term" value="F:heme binding"/>
    <property type="evidence" value="ECO:0007669"/>
    <property type="project" value="TreeGrafter"/>
</dbReference>
<dbReference type="PIRSF" id="PIRSF002560">
    <property type="entry name" value="Bacterioferritin"/>
    <property type="match status" value="1"/>
</dbReference>
<keyword evidence="3 8" id="KW-0349">Heme</keyword>
<dbReference type="InterPro" id="IPR002024">
    <property type="entry name" value="Bacterioferritin"/>
</dbReference>
<dbReference type="GO" id="GO:0008199">
    <property type="term" value="F:ferric iron binding"/>
    <property type="evidence" value="ECO:0007669"/>
    <property type="project" value="InterPro"/>
</dbReference>
<organism evidence="10 11">
    <name type="scientific">Fimbriiglobus ruber</name>
    <dbReference type="NCBI Taxonomy" id="1908690"/>
    <lineage>
        <taxon>Bacteria</taxon>
        <taxon>Pseudomonadati</taxon>
        <taxon>Planctomycetota</taxon>
        <taxon>Planctomycetia</taxon>
        <taxon>Gemmatales</taxon>
        <taxon>Gemmataceae</taxon>
        <taxon>Fimbriiglobus</taxon>
    </lineage>
</organism>
<comment type="caution">
    <text evidence="10">The sequence shown here is derived from an EMBL/GenBank/DDBJ whole genome shotgun (WGS) entry which is preliminary data.</text>
</comment>
<evidence type="ECO:0000313" key="10">
    <source>
        <dbReference type="EMBL" id="OWK43183.1"/>
    </source>
</evidence>
<dbReference type="PRINTS" id="PR00601">
    <property type="entry name" value="BACFERRITIN"/>
</dbReference>
<evidence type="ECO:0000313" key="11">
    <source>
        <dbReference type="Proteomes" id="UP000214646"/>
    </source>
</evidence>
<dbReference type="PANTHER" id="PTHR30295:SF0">
    <property type="entry name" value="BACTERIOFERRITIN"/>
    <property type="match status" value="1"/>
</dbReference>